<dbReference type="InterPro" id="IPR022532">
    <property type="entry name" value="DUF3696"/>
</dbReference>
<dbReference type="InterPro" id="IPR014592">
    <property type="entry name" value="P-loop_UCP034888"/>
</dbReference>
<dbReference type="InterPro" id="IPR027417">
    <property type="entry name" value="P-loop_NTPase"/>
</dbReference>
<evidence type="ECO:0000313" key="3">
    <source>
        <dbReference type="EMBL" id="NDO68209.1"/>
    </source>
</evidence>
<dbReference type="OrthoDB" id="308933at2"/>
<dbReference type="InterPro" id="IPR051396">
    <property type="entry name" value="Bact_Antivir_Def_Nuclease"/>
</dbReference>
<dbReference type="GO" id="GO:0016887">
    <property type="term" value="F:ATP hydrolysis activity"/>
    <property type="evidence" value="ECO:0007669"/>
    <property type="project" value="InterPro"/>
</dbReference>
<evidence type="ECO:0000313" key="4">
    <source>
        <dbReference type="Proteomes" id="UP000474104"/>
    </source>
</evidence>
<dbReference type="InterPro" id="IPR003959">
    <property type="entry name" value="ATPase_AAA_core"/>
</dbReference>
<protein>
    <submittedName>
        <fullName evidence="3">DUF3696 domain-containing protein</fullName>
    </submittedName>
</protein>
<dbReference type="Pfam" id="PF13304">
    <property type="entry name" value="AAA_21"/>
    <property type="match status" value="1"/>
</dbReference>
<dbReference type="GO" id="GO:0005524">
    <property type="term" value="F:ATP binding"/>
    <property type="evidence" value="ECO:0007669"/>
    <property type="project" value="InterPro"/>
</dbReference>
<accession>A0A9X5C558</accession>
<dbReference type="Proteomes" id="UP000474104">
    <property type="component" value="Unassembled WGS sequence"/>
</dbReference>
<reference evidence="3 4" key="1">
    <citation type="submission" date="2019-07" db="EMBL/GenBank/DDBJ databases">
        <title>Draft genome sequences of 15 bacterial species constituting the stable defined intestinal microbiota of the GM15 gnotobiotic mouse model.</title>
        <authorList>
            <person name="Elie C."/>
            <person name="Mathieu A."/>
            <person name="Saliou A."/>
            <person name="Darnaud M."/>
            <person name="Leulier F."/>
            <person name="Tamellini A."/>
        </authorList>
    </citation>
    <scope>NUCLEOTIDE SEQUENCE [LARGE SCALE GENOMIC DNA]</scope>
    <source>
        <strain evidence="4">ASF 502</strain>
    </source>
</reference>
<sequence length="374" mass="42486">MSDIKIEKIILKNFKCHKNFEANLKKLNILTGSNAAGKSSLVQALLLAYKSWEECEKKRVNTNKIYGMNLGIPLNIVSEDLEEKNIEIELFLNGKKNKVVLGFPDDNDEISFDICNEEDILEAKEHEYNLSKISLFYLNAERKGPRIVSFINDIMPYSVGTSGENTGYVLSELDKLQKVAGAFHLPKDLRISEIDRFSANCEEWLNVIIPDTKIRYSVDVEKNITTVMLQNQGEFHLPIATGLGITYVLPIIVQALAASMIKNSVLIVENPEAHLHPLSQSRLGKFLALAAVNGVQVVLETHSEHIVDGCRIQIAKEKQFENMKILFFEKRDNMSICKNINIQDDGELEEWPEGFFDQKRADLRELLEMRRCGN</sequence>
<dbReference type="PANTHER" id="PTHR43581">
    <property type="entry name" value="ATP/GTP PHOSPHATASE"/>
    <property type="match status" value="1"/>
</dbReference>
<dbReference type="Gene3D" id="3.40.50.300">
    <property type="entry name" value="P-loop containing nucleotide triphosphate hydrolases"/>
    <property type="match status" value="2"/>
</dbReference>
<feature type="domain" description="ATPase AAA-type core" evidence="2">
    <location>
        <begin position="27"/>
        <end position="308"/>
    </location>
</feature>
<comment type="caution">
    <text evidence="3">The sequence shown here is derived from an EMBL/GenBank/DDBJ whole genome shotgun (WGS) entry which is preliminary data.</text>
</comment>
<gene>
    <name evidence="3" type="ORF">FMM80_05585</name>
</gene>
<proteinExistence type="predicted"/>
<feature type="domain" description="DUF3696" evidence="1">
    <location>
        <begin position="322"/>
        <end position="366"/>
    </location>
</feature>
<dbReference type="PANTHER" id="PTHR43581:SF2">
    <property type="entry name" value="EXCINUCLEASE ATPASE SUBUNIT"/>
    <property type="match status" value="1"/>
</dbReference>
<dbReference type="RefSeq" id="WP_004070376.1">
    <property type="nucleotide sequence ID" value="NZ_VIRB01000037.1"/>
</dbReference>
<evidence type="ECO:0000259" key="2">
    <source>
        <dbReference type="Pfam" id="PF13304"/>
    </source>
</evidence>
<dbReference type="SUPFAM" id="SSF52540">
    <property type="entry name" value="P-loop containing nucleoside triphosphate hydrolases"/>
    <property type="match status" value="1"/>
</dbReference>
<organism evidence="3 4">
    <name type="scientific">Schaedlerella arabinosiphila</name>
    <dbReference type="NCBI Taxonomy" id="2044587"/>
    <lineage>
        <taxon>Bacteria</taxon>
        <taxon>Bacillati</taxon>
        <taxon>Bacillota</taxon>
        <taxon>Clostridia</taxon>
        <taxon>Lachnospirales</taxon>
        <taxon>Lachnospiraceae</taxon>
        <taxon>Schaedlerella</taxon>
    </lineage>
</organism>
<dbReference type="EMBL" id="VIRB01000037">
    <property type="protein sequence ID" value="NDO68209.1"/>
    <property type="molecule type" value="Genomic_DNA"/>
</dbReference>
<dbReference type="AlphaFoldDB" id="A0A9X5C558"/>
<dbReference type="PIRSF" id="PIRSF034888">
    <property type="entry name" value="P-loop_UCP034888"/>
    <property type="match status" value="1"/>
</dbReference>
<dbReference type="Pfam" id="PF12476">
    <property type="entry name" value="DUF3696"/>
    <property type="match status" value="1"/>
</dbReference>
<evidence type="ECO:0000259" key="1">
    <source>
        <dbReference type="Pfam" id="PF12476"/>
    </source>
</evidence>
<name>A0A9X5C558_9FIRM</name>